<keyword evidence="3" id="KW-1185">Reference proteome</keyword>
<proteinExistence type="predicted"/>
<dbReference type="AlphaFoldDB" id="A0A2C5WXE2"/>
<organism evidence="2 3">
    <name type="scientific">Ceratocystis fimbriata CBS 114723</name>
    <dbReference type="NCBI Taxonomy" id="1035309"/>
    <lineage>
        <taxon>Eukaryota</taxon>
        <taxon>Fungi</taxon>
        <taxon>Dikarya</taxon>
        <taxon>Ascomycota</taxon>
        <taxon>Pezizomycotina</taxon>
        <taxon>Sordariomycetes</taxon>
        <taxon>Hypocreomycetidae</taxon>
        <taxon>Microascales</taxon>
        <taxon>Ceratocystidaceae</taxon>
        <taxon>Ceratocystis</taxon>
    </lineage>
</organism>
<dbReference type="OrthoDB" id="3501663at2759"/>
<evidence type="ECO:0000313" key="3">
    <source>
        <dbReference type="Proteomes" id="UP000222788"/>
    </source>
</evidence>
<feature type="region of interest" description="Disordered" evidence="1">
    <location>
        <begin position="1"/>
        <end position="20"/>
    </location>
</feature>
<reference evidence="2 3" key="1">
    <citation type="journal article" date="2013" name="Fungal Biol.">
        <title>Analysis of microsatellite markers in the genome of the plant pathogen Ceratocystis fimbriata.</title>
        <authorList>
            <person name="Simpson M.C."/>
            <person name="Wilken P.M."/>
            <person name="Coetzee M.P."/>
            <person name="Wingfield M.J."/>
            <person name="Wingfield B.D."/>
        </authorList>
    </citation>
    <scope>NUCLEOTIDE SEQUENCE [LARGE SCALE GENOMIC DNA]</scope>
    <source>
        <strain evidence="2 3">CBS 114723</strain>
    </source>
</reference>
<evidence type="ECO:0000256" key="1">
    <source>
        <dbReference type="SAM" id="MobiDB-lite"/>
    </source>
</evidence>
<comment type="caution">
    <text evidence="2">The sequence shown here is derived from an EMBL/GenBank/DDBJ whole genome shotgun (WGS) entry which is preliminary data.</text>
</comment>
<dbReference type="Proteomes" id="UP000222788">
    <property type="component" value="Unassembled WGS sequence"/>
</dbReference>
<protein>
    <submittedName>
        <fullName evidence="2">Uncharacterized protein</fullName>
    </submittedName>
</protein>
<gene>
    <name evidence="2" type="ORF">CFIMG_007317RA00001</name>
</gene>
<sequence length="79" mass="8343">MDLADTPDPKSRGALPTPTMAETLVEIDRASAPYGEFNTATSPDCRMTSYKFICDGAIDACTTALKHVYDSGEAAGDPV</sequence>
<evidence type="ECO:0000313" key="2">
    <source>
        <dbReference type="EMBL" id="PHH50855.1"/>
    </source>
</evidence>
<name>A0A2C5WXE2_9PEZI</name>
<accession>A0A2C5WXE2</accession>
<reference evidence="2 3" key="2">
    <citation type="journal article" date="2013" name="IMA Fungus">
        <title>IMA Genome-F 1: Ceratocystis fimbriata: Draft nuclear genome sequence for the plant pathogen, Ceratocystis fimbriata.</title>
        <authorList>
            <person name="Wilken P.M."/>
            <person name="Steenkamp E.T."/>
            <person name="Wingfield M.J."/>
            <person name="de Beer Z.W."/>
            <person name="Wingfield B.D."/>
        </authorList>
    </citation>
    <scope>NUCLEOTIDE SEQUENCE [LARGE SCALE GENOMIC DNA]</scope>
    <source>
        <strain evidence="2 3">CBS 114723</strain>
    </source>
</reference>
<dbReference type="EMBL" id="APWK03000110">
    <property type="protein sequence ID" value="PHH50855.1"/>
    <property type="molecule type" value="Genomic_DNA"/>
</dbReference>